<evidence type="ECO:0000313" key="2">
    <source>
        <dbReference type="Proteomes" id="UP001149954"/>
    </source>
</evidence>
<sequence length="91" mass="10184">MLQLTHDFQDDLSLVSRAVNGSLLGSNDAPSMAGALMMRWTKSALERGQRDRGCRWGWDRNAVLGDIPKLVEGKGELEIYEIEFQPVIPKP</sequence>
<proteinExistence type="predicted"/>
<gene>
    <name evidence="1" type="ORF">N7463_010610</name>
</gene>
<dbReference type="Proteomes" id="UP001149954">
    <property type="component" value="Unassembled WGS sequence"/>
</dbReference>
<comment type="caution">
    <text evidence="1">The sequence shown here is derived from an EMBL/GenBank/DDBJ whole genome shotgun (WGS) entry which is preliminary data.</text>
</comment>
<reference evidence="1" key="1">
    <citation type="submission" date="2022-12" db="EMBL/GenBank/DDBJ databases">
        <authorList>
            <person name="Petersen C."/>
        </authorList>
    </citation>
    <scope>NUCLEOTIDE SEQUENCE</scope>
    <source>
        <strain evidence="1">IBT 29495</strain>
    </source>
</reference>
<dbReference type="OrthoDB" id="3830579at2759"/>
<evidence type="ECO:0000313" key="1">
    <source>
        <dbReference type="EMBL" id="KAJ5494523.1"/>
    </source>
</evidence>
<reference evidence="1" key="2">
    <citation type="journal article" date="2023" name="IMA Fungus">
        <title>Comparative genomic study of the Penicillium genus elucidates a diverse pangenome and 15 lateral gene transfer events.</title>
        <authorList>
            <person name="Petersen C."/>
            <person name="Sorensen T."/>
            <person name="Nielsen M.R."/>
            <person name="Sondergaard T.E."/>
            <person name="Sorensen J.L."/>
            <person name="Fitzpatrick D.A."/>
            <person name="Frisvad J.C."/>
            <person name="Nielsen K.L."/>
        </authorList>
    </citation>
    <scope>NUCLEOTIDE SEQUENCE</scope>
    <source>
        <strain evidence="1">IBT 29495</strain>
    </source>
</reference>
<dbReference type="EMBL" id="JAPWDS010000006">
    <property type="protein sequence ID" value="KAJ5494523.1"/>
    <property type="molecule type" value="Genomic_DNA"/>
</dbReference>
<organism evidence="1 2">
    <name type="scientific">Penicillium fimorum</name>
    <dbReference type="NCBI Taxonomy" id="1882269"/>
    <lineage>
        <taxon>Eukaryota</taxon>
        <taxon>Fungi</taxon>
        <taxon>Dikarya</taxon>
        <taxon>Ascomycota</taxon>
        <taxon>Pezizomycotina</taxon>
        <taxon>Eurotiomycetes</taxon>
        <taxon>Eurotiomycetidae</taxon>
        <taxon>Eurotiales</taxon>
        <taxon>Aspergillaceae</taxon>
        <taxon>Penicillium</taxon>
    </lineage>
</organism>
<keyword evidence="2" id="KW-1185">Reference proteome</keyword>
<name>A0A9W9XK83_9EURO</name>
<protein>
    <submittedName>
        <fullName evidence="1">Dimeric alpha-beta barrel</fullName>
    </submittedName>
</protein>
<accession>A0A9W9XK83</accession>
<dbReference type="AlphaFoldDB" id="A0A9W9XK83"/>